<dbReference type="EMBL" id="FNRF01000005">
    <property type="protein sequence ID" value="SEA78999.1"/>
    <property type="molecule type" value="Genomic_DNA"/>
</dbReference>
<feature type="transmembrane region" description="Helical" evidence="6">
    <location>
        <begin position="421"/>
        <end position="440"/>
    </location>
</feature>
<dbReference type="Pfam" id="PF12704">
    <property type="entry name" value="MacB_PCD"/>
    <property type="match status" value="1"/>
</dbReference>
<feature type="transmembrane region" description="Helical" evidence="6">
    <location>
        <begin position="666"/>
        <end position="692"/>
    </location>
</feature>
<dbReference type="InterPro" id="IPR050250">
    <property type="entry name" value="Macrolide_Exporter_MacB"/>
</dbReference>
<dbReference type="Pfam" id="PF02687">
    <property type="entry name" value="FtsX"/>
    <property type="match status" value="2"/>
</dbReference>
<feature type="domain" description="ABC3 transporter permease C-terminal" evidence="7">
    <location>
        <begin position="672"/>
        <end position="785"/>
    </location>
</feature>
<sequence>MKSYFKFLSRHRLFTIINIVGLCLSMAFLLLLGDLIYRQTSVENYQTRGERIFALGNEEFTMSHFRVGQKLQDRFPEIEAWCAVSGYDASFDIRGMEAKTKILVVAPNFFEFFDYPLLTGDKHKVLQAPNQMVVSKSFAERYWPEGDAVGKEVVLGDKNDPDGHVTYTISGVMDDFDRSVIPSSHECVVNLESHKHFNYSAYTEEMTNAGSTVLFLMEKEGADLRSKADAMREYMKTFFWLYRMEAVKKVVLTSLTNLYYDAKECSFQSGDLNHGNRDMAHLYVVIALLVLVFAIFNYVNLSVSLTTERSKEMATRRLLGLSRLQVFLKLIGESIFFTAIAFGVAYLVALALQDKAIEMAACPMDLLKDTGIVTIIGFVLIIAVVGALAGFVPASILSGYQPIDIVRGTFRRRVRQRWSHVLMVIQAVFAIVMLTVTLLLSGNIREKMHQPLGYDYENILETWGINNLSLTQRQTYRQKLLQMPEVDGVGYGYGTPLDFLENNTTQADDGTVVSMRYFMGDSCFFNILNLHPEKTYSDNGVGVNHQLLRQFGKSDDAKEVVTNSGNMSFHIAALYPDIIYQTVMNEEMHPTPILIDKVDEYRDDSTSFVQRMYGSPRMTIVKYHGDRERVEAKMKTLFQELTGHEAPEAHSLEQKHQEWYEDYERFLSVLTVFTFVALLIAILGLMAMNSYFVGQRRREIAVRRVFGAEVSSITLHLLRTVFVQSLVAAIIAIPLAYWLAPTAGSISGLHVEMQFTPLVLSLIIVLVVNVLTAALQGWRAATENPINNIKNE</sequence>
<gene>
    <name evidence="9" type="ORF">SAMN05216462_2529</name>
</gene>
<feature type="transmembrane region" description="Helical" evidence="6">
    <location>
        <begin position="282"/>
        <end position="305"/>
    </location>
</feature>
<dbReference type="PANTHER" id="PTHR30572">
    <property type="entry name" value="MEMBRANE COMPONENT OF TRANSPORTER-RELATED"/>
    <property type="match status" value="1"/>
</dbReference>
<evidence type="ECO:0000256" key="6">
    <source>
        <dbReference type="SAM" id="Phobius"/>
    </source>
</evidence>
<evidence type="ECO:0000256" key="5">
    <source>
        <dbReference type="ARBA" id="ARBA00023136"/>
    </source>
</evidence>
<dbReference type="PANTHER" id="PTHR30572:SF18">
    <property type="entry name" value="ABC-TYPE MACROLIDE FAMILY EXPORT SYSTEM PERMEASE COMPONENT 2"/>
    <property type="match status" value="1"/>
</dbReference>
<dbReference type="InterPro" id="IPR025857">
    <property type="entry name" value="MacB_PCD"/>
</dbReference>
<dbReference type="GO" id="GO:0022857">
    <property type="term" value="F:transmembrane transporter activity"/>
    <property type="evidence" value="ECO:0007669"/>
    <property type="project" value="TreeGrafter"/>
</dbReference>
<dbReference type="Proteomes" id="UP000182257">
    <property type="component" value="Unassembled WGS sequence"/>
</dbReference>
<reference evidence="9 10" key="1">
    <citation type="submission" date="2016-10" db="EMBL/GenBank/DDBJ databases">
        <authorList>
            <person name="de Groot N.N."/>
        </authorList>
    </citation>
    <scope>NUCLEOTIDE SEQUENCE [LARGE SCALE GENOMIC DNA]</scope>
    <source>
        <strain evidence="9 10">D31d</strain>
    </source>
</reference>
<feature type="transmembrane region" description="Helical" evidence="6">
    <location>
        <begin position="326"/>
        <end position="352"/>
    </location>
</feature>
<accession>A0A1H4E2I7</accession>
<evidence type="ECO:0000313" key="9">
    <source>
        <dbReference type="EMBL" id="SEA78999.1"/>
    </source>
</evidence>
<evidence type="ECO:0000256" key="2">
    <source>
        <dbReference type="ARBA" id="ARBA00022475"/>
    </source>
</evidence>
<comment type="subcellular location">
    <subcellularLocation>
        <location evidence="1">Cell membrane</location>
        <topology evidence="1">Multi-pass membrane protein</topology>
    </subcellularLocation>
</comment>
<evidence type="ECO:0000313" key="10">
    <source>
        <dbReference type="Proteomes" id="UP000182257"/>
    </source>
</evidence>
<name>A0A1H4E2I7_XYLRU</name>
<keyword evidence="4 6" id="KW-1133">Transmembrane helix</keyword>
<keyword evidence="2" id="KW-1003">Cell membrane</keyword>
<proteinExistence type="predicted"/>
<dbReference type="AlphaFoldDB" id="A0A1H4E2I7"/>
<evidence type="ECO:0000256" key="3">
    <source>
        <dbReference type="ARBA" id="ARBA00022692"/>
    </source>
</evidence>
<feature type="domain" description="MacB-like periplasmic core" evidence="8">
    <location>
        <begin position="15"/>
        <end position="177"/>
    </location>
</feature>
<keyword evidence="3 6" id="KW-0812">Transmembrane</keyword>
<feature type="domain" description="ABC3 transporter permease C-terminal" evidence="7">
    <location>
        <begin position="285"/>
        <end position="401"/>
    </location>
</feature>
<evidence type="ECO:0000256" key="4">
    <source>
        <dbReference type="ARBA" id="ARBA00022989"/>
    </source>
</evidence>
<keyword evidence="5 6" id="KW-0472">Membrane</keyword>
<feature type="transmembrane region" description="Helical" evidence="6">
    <location>
        <begin position="372"/>
        <end position="400"/>
    </location>
</feature>
<feature type="transmembrane region" description="Helical" evidence="6">
    <location>
        <begin position="12"/>
        <end position="37"/>
    </location>
</feature>
<evidence type="ECO:0000259" key="7">
    <source>
        <dbReference type="Pfam" id="PF02687"/>
    </source>
</evidence>
<evidence type="ECO:0000259" key="8">
    <source>
        <dbReference type="Pfam" id="PF12704"/>
    </source>
</evidence>
<dbReference type="GO" id="GO:0005886">
    <property type="term" value="C:plasma membrane"/>
    <property type="evidence" value="ECO:0007669"/>
    <property type="project" value="UniProtKB-SubCell"/>
</dbReference>
<protein>
    <submittedName>
        <fullName evidence="9">Putative ABC transport system permease protein</fullName>
    </submittedName>
</protein>
<dbReference type="OrthoDB" id="973976at2"/>
<dbReference type="RefSeq" id="WP_074761854.1">
    <property type="nucleotide sequence ID" value="NZ_FNRF01000005.1"/>
</dbReference>
<organism evidence="9 10">
    <name type="scientific">Xylanibacter ruminicola</name>
    <name type="common">Prevotella ruminicola</name>
    <dbReference type="NCBI Taxonomy" id="839"/>
    <lineage>
        <taxon>Bacteria</taxon>
        <taxon>Pseudomonadati</taxon>
        <taxon>Bacteroidota</taxon>
        <taxon>Bacteroidia</taxon>
        <taxon>Bacteroidales</taxon>
        <taxon>Prevotellaceae</taxon>
        <taxon>Xylanibacter</taxon>
    </lineage>
</organism>
<dbReference type="InterPro" id="IPR003838">
    <property type="entry name" value="ABC3_permease_C"/>
</dbReference>
<feature type="transmembrane region" description="Helical" evidence="6">
    <location>
        <begin position="713"/>
        <end position="738"/>
    </location>
</feature>
<evidence type="ECO:0000256" key="1">
    <source>
        <dbReference type="ARBA" id="ARBA00004651"/>
    </source>
</evidence>
<feature type="transmembrane region" description="Helical" evidence="6">
    <location>
        <begin position="758"/>
        <end position="778"/>
    </location>
</feature>